<keyword evidence="2" id="KW-0238">DNA-binding</keyword>
<dbReference type="EMBL" id="JAVDXO010000005">
    <property type="protein sequence ID" value="MDR7307250.1"/>
    <property type="molecule type" value="Genomic_DNA"/>
</dbReference>
<dbReference type="PANTHER" id="PTHR40055:SF1">
    <property type="entry name" value="TRANSCRIPTIONAL REGULATOR YGIV-RELATED"/>
    <property type="match status" value="1"/>
</dbReference>
<dbReference type="SMART" id="SM00871">
    <property type="entry name" value="AraC_E_bind"/>
    <property type="match status" value="1"/>
</dbReference>
<dbReference type="InterPro" id="IPR029442">
    <property type="entry name" value="GyrI-like"/>
</dbReference>
<dbReference type="SUPFAM" id="SSF46689">
    <property type="entry name" value="Homeodomain-like"/>
    <property type="match status" value="2"/>
</dbReference>
<dbReference type="SMART" id="SM00342">
    <property type="entry name" value="HTH_ARAC"/>
    <property type="match status" value="1"/>
</dbReference>
<proteinExistence type="predicted"/>
<dbReference type="RefSeq" id="WP_310343370.1">
    <property type="nucleotide sequence ID" value="NZ_JAVDXO010000005.1"/>
</dbReference>
<dbReference type="Pfam" id="PF06445">
    <property type="entry name" value="GyrI-like"/>
    <property type="match status" value="1"/>
</dbReference>
<accession>A0ABU1ZNX0</accession>
<name>A0ABU1ZNX0_9BURK</name>
<dbReference type="SUPFAM" id="SSF55136">
    <property type="entry name" value="Probable bacterial effector-binding domain"/>
    <property type="match status" value="1"/>
</dbReference>
<dbReference type="PRINTS" id="PR00032">
    <property type="entry name" value="HTHARAC"/>
</dbReference>
<dbReference type="InterPro" id="IPR050908">
    <property type="entry name" value="SmbC-like"/>
</dbReference>
<keyword evidence="3" id="KW-0804">Transcription</keyword>
<keyword evidence="6" id="KW-1185">Reference proteome</keyword>
<dbReference type="Pfam" id="PF12833">
    <property type="entry name" value="HTH_18"/>
    <property type="match status" value="1"/>
</dbReference>
<keyword evidence="1" id="KW-0805">Transcription regulation</keyword>
<dbReference type="InterPro" id="IPR018060">
    <property type="entry name" value="HTH_AraC"/>
</dbReference>
<dbReference type="InterPro" id="IPR010499">
    <property type="entry name" value="AraC_E-bd"/>
</dbReference>
<dbReference type="InterPro" id="IPR009057">
    <property type="entry name" value="Homeodomain-like_sf"/>
</dbReference>
<dbReference type="PANTHER" id="PTHR40055">
    <property type="entry name" value="TRANSCRIPTIONAL REGULATOR YGIV-RELATED"/>
    <property type="match status" value="1"/>
</dbReference>
<evidence type="ECO:0000259" key="4">
    <source>
        <dbReference type="PROSITE" id="PS01124"/>
    </source>
</evidence>
<dbReference type="Proteomes" id="UP001268089">
    <property type="component" value="Unassembled WGS sequence"/>
</dbReference>
<dbReference type="Gene3D" id="3.20.80.10">
    <property type="entry name" value="Regulatory factor, effector binding domain"/>
    <property type="match status" value="1"/>
</dbReference>
<dbReference type="PROSITE" id="PS01124">
    <property type="entry name" value="HTH_ARAC_FAMILY_2"/>
    <property type="match status" value="1"/>
</dbReference>
<evidence type="ECO:0000256" key="1">
    <source>
        <dbReference type="ARBA" id="ARBA00023015"/>
    </source>
</evidence>
<feature type="domain" description="HTH araC/xylS-type" evidence="4">
    <location>
        <begin position="15"/>
        <end position="113"/>
    </location>
</feature>
<dbReference type="InterPro" id="IPR011256">
    <property type="entry name" value="Reg_factor_effector_dom_sf"/>
</dbReference>
<evidence type="ECO:0000313" key="6">
    <source>
        <dbReference type="Proteomes" id="UP001268089"/>
    </source>
</evidence>
<comment type="caution">
    <text evidence="5">The sequence shown here is derived from an EMBL/GenBank/DDBJ whole genome shotgun (WGS) entry which is preliminary data.</text>
</comment>
<evidence type="ECO:0000256" key="3">
    <source>
        <dbReference type="ARBA" id="ARBA00023163"/>
    </source>
</evidence>
<organism evidence="5 6">
    <name type="scientific">Rhodoferax saidenbachensis</name>
    <dbReference type="NCBI Taxonomy" id="1484693"/>
    <lineage>
        <taxon>Bacteria</taxon>
        <taxon>Pseudomonadati</taxon>
        <taxon>Pseudomonadota</taxon>
        <taxon>Betaproteobacteria</taxon>
        <taxon>Burkholderiales</taxon>
        <taxon>Comamonadaceae</taxon>
        <taxon>Rhodoferax</taxon>
    </lineage>
</organism>
<reference evidence="5 6" key="1">
    <citation type="submission" date="2023-07" db="EMBL/GenBank/DDBJ databases">
        <title>Sorghum-associated microbial communities from plants grown in Nebraska, USA.</title>
        <authorList>
            <person name="Schachtman D."/>
        </authorList>
    </citation>
    <scope>NUCLEOTIDE SEQUENCE [LARGE SCALE GENOMIC DNA]</scope>
    <source>
        <strain evidence="5 6">BE308</strain>
    </source>
</reference>
<protein>
    <submittedName>
        <fullName evidence="5">AraC family transcriptional regulator</fullName>
    </submittedName>
</protein>
<gene>
    <name evidence="5" type="ORF">J2X15_002537</name>
</gene>
<evidence type="ECO:0000256" key="2">
    <source>
        <dbReference type="ARBA" id="ARBA00023125"/>
    </source>
</evidence>
<evidence type="ECO:0000313" key="5">
    <source>
        <dbReference type="EMBL" id="MDR7307250.1"/>
    </source>
</evidence>
<sequence length="238" mass="26142">MNRSHSWTDYQDRLSRVTAYIHDHLAEDLGLDQLAEVAHLSPYHWHRVYHALNGETIAATIRRLRLHRASGYLANTQLLVAQVARKCGYPNVQSFTRAFGAAYGMGPTQYRAQGGHVVFRQGLAQAAAAGYAVDIRFVPAVPEAQLRSWAGLSVPADASAAAPLQPMTLGGCTCAVLRHRGPYATMGAAYQWLYGQWLVQSGHAALDQPVFEEYLNNPRDTAPADLLTDIYLPLQDSA</sequence>
<dbReference type="InterPro" id="IPR020449">
    <property type="entry name" value="Tscrpt_reg_AraC-type_HTH"/>
</dbReference>
<dbReference type="Gene3D" id="1.10.10.60">
    <property type="entry name" value="Homeodomain-like"/>
    <property type="match status" value="1"/>
</dbReference>